<dbReference type="Proteomes" id="UP000681967">
    <property type="component" value="Unassembled WGS sequence"/>
</dbReference>
<keyword evidence="1" id="KW-0175">Coiled coil</keyword>
<dbReference type="EMBL" id="CAJOBH010268909">
    <property type="protein sequence ID" value="CAF5163261.1"/>
    <property type="molecule type" value="Genomic_DNA"/>
</dbReference>
<evidence type="ECO:0000313" key="3">
    <source>
        <dbReference type="Proteomes" id="UP000681967"/>
    </source>
</evidence>
<evidence type="ECO:0000313" key="2">
    <source>
        <dbReference type="EMBL" id="CAF5163261.1"/>
    </source>
</evidence>
<comment type="caution">
    <text evidence="2">The sequence shown here is derived from an EMBL/GenBank/DDBJ whole genome shotgun (WGS) entry which is preliminary data.</text>
</comment>
<proteinExistence type="predicted"/>
<protein>
    <submittedName>
        <fullName evidence="2">Uncharacterized protein</fullName>
    </submittedName>
</protein>
<accession>A0A8S3GE38</accession>
<gene>
    <name evidence="2" type="ORF">BYL167_LOCUS75211</name>
</gene>
<sequence length="101" mass="12222">EIEIRRLGNELNTERERHKNELDICRKNITSDEIDKIRFLLNNSEQQCSLLRLEVQRLQTEKEILKVRLFEEKMIDSSTAGMKYDVFELIYLKKIYFIVEN</sequence>
<name>A0A8S3GE38_9BILA</name>
<dbReference type="AlphaFoldDB" id="A0A8S3GE38"/>
<reference evidence="2" key="1">
    <citation type="submission" date="2021-02" db="EMBL/GenBank/DDBJ databases">
        <authorList>
            <person name="Nowell W R."/>
        </authorList>
    </citation>
    <scope>NUCLEOTIDE SEQUENCE</scope>
</reference>
<feature type="non-terminal residue" evidence="2">
    <location>
        <position position="1"/>
    </location>
</feature>
<evidence type="ECO:0000256" key="1">
    <source>
        <dbReference type="SAM" id="Coils"/>
    </source>
</evidence>
<organism evidence="2 3">
    <name type="scientific">Rotaria magnacalcarata</name>
    <dbReference type="NCBI Taxonomy" id="392030"/>
    <lineage>
        <taxon>Eukaryota</taxon>
        <taxon>Metazoa</taxon>
        <taxon>Spiralia</taxon>
        <taxon>Gnathifera</taxon>
        <taxon>Rotifera</taxon>
        <taxon>Eurotatoria</taxon>
        <taxon>Bdelloidea</taxon>
        <taxon>Philodinida</taxon>
        <taxon>Philodinidae</taxon>
        <taxon>Rotaria</taxon>
    </lineage>
</organism>
<feature type="coiled-coil region" evidence="1">
    <location>
        <begin position="8"/>
        <end position="68"/>
    </location>
</feature>